<dbReference type="PROSITE" id="PS00135">
    <property type="entry name" value="TRYPSIN_SER"/>
    <property type="match status" value="1"/>
</dbReference>
<dbReference type="GO" id="GO:0004252">
    <property type="term" value="F:serine-type endopeptidase activity"/>
    <property type="evidence" value="ECO:0007669"/>
    <property type="project" value="InterPro"/>
</dbReference>
<dbReference type="InterPro" id="IPR001314">
    <property type="entry name" value="Peptidase_S1A"/>
</dbReference>
<reference evidence="9" key="2">
    <citation type="submission" date="2025-09" db="UniProtKB">
        <authorList>
            <consortium name="Ensembl"/>
        </authorList>
    </citation>
    <scope>IDENTIFICATION</scope>
</reference>
<keyword evidence="7" id="KW-0732">Signal</keyword>
<comment type="similarity">
    <text evidence="1">Belongs to the peptidase S1 family. Snake venom subfamily.</text>
</comment>
<sequence>MEQLPCLLLLLPLLSGPLAHAGALKSRIIGGHEAAPHSRPYMAALKMSGDFSCGGFLVAPDWVMSAAHCMGPITVILGAHNIHEPEGSQQVLGVESYHVHPAYDPLMVSNDIMLLKLTAKAKLNKYVQLIPLPKSSNDIPTDTKCSLAGWGLIDKERTSNRLFETNVTIYSRRKCLNVYPQLNDGMICAGSFHHLKDSSQGDSGGPLVCNGVVQGIVSFGNSFPPGVYTRIGNYLQWIKKIIG</sequence>
<dbReference type="InterPro" id="IPR033116">
    <property type="entry name" value="TRYPSIN_SER"/>
</dbReference>
<evidence type="ECO:0000256" key="1">
    <source>
        <dbReference type="ARBA" id="ARBA00009228"/>
    </source>
</evidence>
<feature type="chain" id="PRO_5034352396" description="Peptidase S1 domain-containing protein" evidence="7">
    <location>
        <begin position="22"/>
        <end position="243"/>
    </location>
</feature>
<dbReference type="AlphaFoldDB" id="A0A8C8VIF9"/>
<dbReference type="PROSITE" id="PS00134">
    <property type="entry name" value="TRYPSIN_HIS"/>
    <property type="match status" value="1"/>
</dbReference>
<evidence type="ECO:0000256" key="6">
    <source>
        <dbReference type="RuleBase" id="RU363034"/>
    </source>
</evidence>
<evidence type="ECO:0000256" key="3">
    <source>
        <dbReference type="ARBA" id="ARBA00022801"/>
    </source>
</evidence>
<dbReference type="Ensembl" id="ENSPCET00000010339.1">
    <property type="protein sequence ID" value="ENSPCEP00000010003.1"/>
    <property type="gene ID" value="ENSPCEG00000007955.1"/>
</dbReference>
<evidence type="ECO:0000313" key="9">
    <source>
        <dbReference type="Ensembl" id="ENSPCEP00000010003.1"/>
    </source>
</evidence>
<dbReference type="Gene3D" id="2.40.10.10">
    <property type="entry name" value="Trypsin-like serine proteases"/>
    <property type="match status" value="2"/>
</dbReference>
<reference evidence="9" key="1">
    <citation type="submission" date="2025-08" db="UniProtKB">
        <authorList>
            <consortium name="Ensembl"/>
        </authorList>
    </citation>
    <scope>IDENTIFICATION</scope>
</reference>
<dbReference type="SUPFAM" id="SSF50494">
    <property type="entry name" value="Trypsin-like serine proteases"/>
    <property type="match status" value="1"/>
</dbReference>
<dbReference type="Proteomes" id="UP000694393">
    <property type="component" value="Unplaced"/>
</dbReference>
<dbReference type="FunFam" id="2.40.10.10:FF:000010">
    <property type="entry name" value="Kallikrein related peptidase 11"/>
    <property type="match status" value="1"/>
</dbReference>
<evidence type="ECO:0000313" key="10">
    <source>
        <dbReference type="Proteomes" id="UP000694393"/>
    </source>
</evidence>
<proteinExistence type="inferred from homology"/>
<dbReference type="SMART" id="SM00020">
    <property type="entry name" value="Tryp_SPc"/>
    <property type="match status" value="1"/>
</dbReference>
<dbReference type="InterPro" id="IPR009003">
    <property type="entry name" value="Peptidase_S1_PA"/>
</dbReference>
<dbReference type="GO" id="GO:0006508">
    <property type="term" value="P:proteolysis"/>
    <property type="evidence" value="ECO:0007669"/>
    <property type="project" value="UniProtKB-KW"/>
</dbReference>
<protein>
    <recommendedName>
        <fullName evidence="8">Peptidase S1 domain-containing protein</fullName>
    </recommendedName>
</protein>
<evidence type="ECO:0000259" key="8">
    <source>
        <dbReference type="PROSITE" id="PS50240"/>
    </source>
</evidence>
<organism evidence="9 10">
    <name type="scientific">Pelusios castaneus</name>
    <name type="common">West African mud turtle</name>
    <dbReference type="NCBI Taxonomy" id="367368"/>
    <lineage>
        <taxon>Eukaryota</taxon>
        <taxon>Metazoa</taxon>
        <taxon>Chordata</taxon>
        <taxon>Craniata</taxon>
        <taxon>Vertebrata</taxon>
        <taxon>Euteleostomi</taxon>
        <taxon>Archelosauria</taxon>
        <taxon>Testudinata</taxon>
        <taxon>Testudines</taxon>
        <taxon>Pleurodira</taxon>
        <taxon>Pelomedusidae</taxon>
        <taxon>Pelusios</taxon>
    </lineage>
</organism>
<evidence type="ECO:0000256" key="5">
    <source>
        <dbReference type="ARBA" id="ARBA00023157"/>
    </source>
</evidence>
<dbReference type="PROSITE" id="PS50240">
    <property type="entry name" value="TRYPSIN_DOM"/>
    <property type="match status" value="1"/>
</dbReference>
<accession>A0A8C8VIF9</accession>
<keyword evidence="3 6" id="KW-0378">Hydrolase</keyword>
<evidence type="ECO:0000256" key="4">
    <source>
        <dbReference type="ARBA" id="ARBA00022825"/>
    </source>
</evidence>
<dbReference type="PRINTS" id="PR00722">
    <property type="entry name" value="CHYMOTRYPSIN"/>
</dbReference>
<dbReference type="InterPro" id="IPR001254">
    <property type="entry name" value="Trypsin_dom"/>
</dbReference>
<evidence type="ECO:0000256" key="2">
    <source>
        <dbReference type="ARBA" id="ARBA00022670"/>
    </source>
</evidence>
<dbReference type="PANTHER" id="PTHR24271:SF90">
    <property type="entry name" value="PEPTIDASE S1 DOMAIN-CONTAINING PROTEIN"/>
    <property type="match status" value="1"/>
</dbReference>
<keyword evidence="4 6" id="KW-0720">Serine protease</keyword>
<dbReference type="InterPro" id="IPR043504">
    <property type="entry name" value="Peptidase_S1_PA_chymotrypsin"/>
</dbReference>
<feature type="domain" description="Peptidase S1" evidence="8">
    <location>
        <begin position="28"/>
        <end position="243"/>
    </location>
</feature>
<keyword evidence="10" id="KW-1185">Reference proteome</keyword>
<keyword evidence="2 6" id="KW-0645">Protease</keyword>
<name>A0A8C8VIF9_9SAUR</name>
<dbReference type="CDD" id="cd00190">
    <property type="entry name" value="Tryp_SPc"/>
    <property type="match status" value="1"/>
</dbReference>
<dbReference type="InterPro" id="IPR018114">
    <property type="entry name" value="TRYPSIN_HIS"/>
</dbReference>
<keyword evidence="5" id="KW-1015">Disulfide bond</keyword>
<dbReference type="PANTHER" id="PTHR24271">
    <property type="entry name" value="KALLIKREIN-RELATED"/>
    <property type="match status" value="1"/>
</dbReference>
<evidence type="ECO:0000256" key="7">
    <source>
        <dbReference type="SAM" id="SignalP"/>
    </source>
</evidence>
<dbReference type="Pfam" id="PF00089">
    <property type="entry name" value="Trypsin"/>
    <property type="match status" value="1"/>
</dbReference>
<feature type="signal peptide" evidence="7">
    <location>
        <begin position="1"/>
        <end position="21"/>
    </location>
</feature>